<gene>
    <name evidence="1" type="ORF">NX779_01240</name>
</gene>
<proteinExistence type="predicted"/>
<dbReference type="Proteomes" id="UP001059819">
    <property type="component" value="Chromosome"/>
</dbReference>
<sequence length="125" mass="14618">MTIKVVKSEMYSGHVEVKVLTIKENIQMVNSIWNEGFSGKLIRPIYFGNLVKELNKRLRQKDADEVSFEFPALLDTTIGNDEKFNVKYKNETITLQFGEFMPLSKKLLTIKKKQFVLIWVENLLF</sequence>
<keyword evidence="2" id="KW-1185">Reference proteome</keyword>
<protein>
    <recommendedName>
        <fullName evidence="3">Peptidylprolyl isomerase</fullName>
    </recommendedName>
</protein>
<evidence type="ECO:0000313" key="1">
    <source>
        <dbReference type="EMBL" id="UWD35246.1"/>
    </source>
</evidence>
<accession>A0ABY5U061</accession>
<dbReference type="EMBL" id="CP103424">
    <property type="protein sequence ID" value="UWD35246.1"/>
    <property type="molecule type" value="Genomic_DNA"/>
</dbReference>
<dbReference type="RefSeq" id="WP_259430394.1">
    <property type="nucleotide sequence ID" value="NZ_CP103424.1"/>
</dbReference>
<evidence type="ECO:0008006" key="3">
    <source>
        <dbReference type="Google" id="ProtNLM"/>
    </source>
</evidence>
<name>A0ABY5U061_9MOLU</name>
<reference evidence="1" key="1">
    <citation type="submission" date="2022-08" db="EMBL/GenBank/DDBJ databases">
        <title>Complete genome sequence of Mycoplasma cottewii type strain VIS.</title>
        <authorList>
            <person name="Spergser J."/>
        </authorList>
    </citation>
    <scope>NUCLEOTIDE SEQUENCE</scope>
    <source>
        <strain evidence="1">VIS</strain>
    </source>
</reference>
<organism evidence="1 2">
    <name type="scientific">Mycoplasma cottewii</name>
    <dbReference type="NCBI Taxonomy" id="51364"/>
    <lineage>
        <taxon>Bacteria</taxon>
        <taxon>Bacillati</taxon>
        <taxon>Mycoplasmatota</taxon>
        <taxon>Mollicutes</taxon>
        <taxon>Mycoplasmataceae</taxon>
        <taxon>Mycoplasma</taxon>
    </lineage>
</organism>
<evidence type="ECO:0000313" key="2">
    <source>
        <dbReference type="Proteomes" id="UP001059819"/>
    </source>
</evidence>